<sequence length="46" mass="4768">MTTSIDIADVPVPGIPGTGDRVPCDDLPGFLGLVRPHLLSSLAPQE</sequence>
<name>A0ABP8XTP4_9PSEU</name>
<organism evidence="1 2">
    <name type="scientific">Pseudonocardia yuanmonensis</name>
    <dbReference type="NCBI Taxonomy" id="1095914"/>
    <lineage>
        <taxon>Bacteria</taxon>
        <taxon>Bacillati</taxon>
        <taxon>Actinomycetota</taxon>
        <taxon>Actinomycetes</taxon>
        <taxon>Pseudonocardiales</taxon>
        <taxon>Pseudonocardiaceae</taxon>
        <taxon>Pseudonocardia</taxon>
    </lineage>
</organism>
<comment type="caution">
    <text evidence="1">The sequence shown here is derived from an EMBL/GenBank/DDBJ whole genome shotgun (WGS) entry which is preliminary data.</text>
</comment>
<accession>A0ABP8XTP4</accession>
<evidence type="ECO:0000313" key="2">
    <source>
        <dbReference type="Proteomes" id="UP001500325"/>
    </source>
</evidence>
<protein>
    <submittedName>
        <fullName evidence="1">Uncharacterized protein</fullName>
    </submittedName>
</protein>
<dbReference type="Proteomes" id="UP001500325">
    <property type="component" value="Unassembled WGS sequence"/>
</dbReference>
<dbReference type="RefSeq" id="WP_345384899.1">
    <property type="nucleotide sequence ID" value="NZ_BAABIC010000047.1"/>
</dbReference>
<evidence type="ECO:0000313" key="1">
    <source>
        <dbReference type="EMBL" id="GAA4714915.1"/>
    </source>
</evidence>
<proteinExistence type="predicted"/>
<keyword evidence="2" id="KW-1185">Reference proteome</keyword>
<dbReference type="EMBL" id="BAABIC010000047">
    <property type="protein sequence ID" value="GAA4714915.1"/>
    <property type="molecule type" value="Genomic_DNA"/>
</dbReference>
<reference evidence="2" key="1">
    <citation type="journal article" date="2019" name="Int. J. Syst. Evol. Microbiol.">
        <title>The Global Catalogue of Microorganisms (GCM) 10K type strain sequencing project: providing services to taxonomists for standard genome sequencing and annotation.</title>
        <authorList>
            <consortium name="The Broad Institute Genomics Platform"/>
            <consortium name="The Broad Institute Genome Sequencing Center for Infectious Disease"/>
            <person name="Wu L."/>
            <person name="Ma J."/>
        </authorList>
    </citation>
    <scope>NUCLEOTIDE SEQUENCE [LARGE SCALE GENOMIC DNA]</scope>
    <source>
        <strain evidence="2">JCM 18055</strain>
    </source>
</reference>
<gene>
    <name evidence="1" type="ORF">GCM10023215_67620</name>
</gene>